<keyword evidence="4" id="KW-1185">Reference proteome</keyword>
<dbReference type="SUPFAM" id="SSF81383">
    <property type="entry name" value="F-box domain"/>
    <property type="match status" value="1"/>
</dbReference>
<feature type="region of interest" description="Disordered" evidence="2">
    <location>
        <begin position="265"/>
        <end position="286"/>
    </location>
</feature>
<gene>
    <name evidence="3" type="ORF">DUNSADRAFT_2763</name>
</gene>
<name>A0ABQ7GV44_DUNSA</name>
<proteinExistence type="predicted"/>
<sequence length="326" mass="34528">MADGMHPCLLEPGILAHVLQQPLLSVQDICNASSACKSWREAALSGIYTLRFVFPYHKSAATSLAKLPYRFSKITVDCMDKHASCEPEYISVWQKALSALQAFGEPPQGHVVSMQARLPWKRKVLGYFASSLPHCVEHLDMRCAGGLKSYSSASKRPRNTLPGLVLSHPPGGSGLCLLAQLPNLRTLDVDVAMGTDIGELAALTALTSLNLRLRDMPATSGCAGRDEGGLPHLRLHAHSLAPLSALTQLKHLSIGVEGLEHILQDSKPMRDSVPPTSRRSTPASSALCSGGAAFQGGAEEVQCGPGGLAHRSGAGEAQNEAGGLAY</sequence>
<feature type="compositionally biased region" description="Low complexity" evidence="2">
    <location>
        <begin position="274"/>
        <end position="286"/>
    </location>
</feature>
<comment type="caution">
    <text evidence="3">The sequence shown here is derived from an EMBL/GenBank/DDBJ whole genome shotgun (WGS) entry which is preliminary data.</text>
</comment>
<evidence type="ECO:0000313" key="3">
    <source>
        <dbReference type="EMBL" id="KAF5838493.1"/>
    </source>
</evidence>
<accession>A0ABQ7GV44</accession>
<dbReference type="Gene3D" id="3.80.10.10">
    <property type="entry name" value="Ribonuclease Inhibitor"/>
    <property type="match status" value="1"/>
</dbReference>
<dbReference type="InterPro" id="IPR032675">
    <property type="entry name" value="LRR_dom_sf"/>
</dbReference>
<evidence type="ECO:0000256" key="1">
    <source>
        <dbReference type="ARBA" id="ARBA00004430"/>
    </source>
</evidence>
<organism evidence="3 4">
    <name type="scientific">Dunaliella salina</name>
    <name type="common">Green alga</name>
    <name type="synonym">Protococcus salinus</name>
    <dbReference type="NCBI Taxonomy" id="3046"/>
    <lineage>
        <taxon>Eukaryota</taxon>
        <taxon>Viridiplantae</taxon>
        <taxon>Chlorophyta</taxon>
        <taxon>core chlorophytes</taxon>
        <taxon>Chlorophyceae</taxon>
        <taxon>CS clade</taxon>
        <taxon>Chlamydomonadales</taxon>
        <taxon>Dunaliellaceae</taxon>
        <taxon>Dunaliella</taxon>
    </lineage>
</organism>
<protein>
    <recommendedName>
        <fullName evidence="5">F-box domain-containing protein</fullName>
    </recommendedName>
</protein>
<evidence type="ECO:0000256" key="2">
    <source>
        <dbReference type="SAM" id="MobiDB-lite"/>
    </source>
</evidence>
<reference evidence="3" key="1">
    <citation type="submission" date="2017-08" db="EMBL/GenBank/DDBJ databases">
        <authorList>
            <person name="Polle J.E."/>
            <person name="Barry K."/>
            <person name="Cushman J."/>
            <person name="Schmutz J."/>
            <person name="Tran D."/>
            <person name="Hathwaick L.T."/>
            <person name="Yim W.C."/>
            <person name="Jenkins J."/>
            <person name="Mckie-Krisberg Z.M."/>
            <person name="Prochnik S."/>
            <person name="Lindquist E."/>
            <person name="Dockter R.B."/>
            <person name="Adam C."/>
            <person name="Molina H."/>
            <person name="Bunkerborg J."/>
            <person name="Jin E."/>
            <person name="Buchheim M."/>
            <person name="Magnuson J."/>
        </authorList>
    </citation>
    <scope>NUCLEOTIDE SEQUENCE</scope>
    <source>
        <strain evidence="3">CCAP 19/18</strain>
    </source>
</reference>
<dbReference type="InterPro" id="IPR036047">
    <property type="entry name" value="F-box-like_dom_sf"/>
</dbReference>
<evidence type="ECO:0008006" key="5">
    <source>
        <dbReference type="Google" id="ProtNLM"/>
    </source>
</evidence>
<dbReference type="Proteomes" id="UP000815325">
    <property type="component" value="Unassembled WGS sequence"/>
</dbReference>
<comment type="subcellular location">
    <subcellularLocation>
        <location evidence="1">Cytoplasm</location>
        <location evidence="1">Cytoskeleton</location>
        <location evidence="1">Cilium axoneme</location>
    </subcellularLocation>
</comment>
<feature type="non-terminal residue" evidence="3">
    <location>
        <position position="326"/>
    </location>
</feature>
<evidence type="ECO:0000313" key="4">
    <source>
        <dbReference type="Proteomes" id="UP000815325"/>
    </source>
</evidence>
<dbReference type="EMBL" id="MU069576">
    <property type="protein sequence ID" value="KAF5838493.1"/>
    <property type="molecule type" value="Genomic_DNA"/>
</dbReference>